<protein>
    <submittedName>
        <fullName evidence="2">Unannotated protein</fullName>
    </submittedName>
</protein>
<evidence type="ECO:0000313" key="2">
    <source>
        <dbReference type="EMBL" id="CAB4858108.1"/>
    </source>
</evidence>
<dbReference type="EMBL" id="CAFBLM010000002">
    <property type="protein sequence ID" value="CAB4858108.1"/>
    <property type="molecule type" value="Genomic_DNA"/>
</dbReference>
<organism evidence="2">
    <name type="scientific">freshwater metagenome</name>
    <dbReference type="NCBI Taxonomy" id="449393"/>
    <lineage>
        <taxon>unclassified sequences</taxon>
        <taxon>metagenomes</taxon>
        <taxon>ecological metagenomes</taxon>
    </lineage>
</organism>
<feature type="compositionally biased region" description="Polar residues" evidence="1">
    <location>
        <begin position="71"/>
        <end position="86"/>
    </location>
</feature>
<gene>
    <name evidence="2" type="ORF">UFOPK3401_00099</name>
</gene>
<sequence length="241" mass="24926">MPRAQPEFGFDFAIAYPVGVSSLLTPKGPAPASVYWRRRVVVLAVLFVVILLLGKACSGGDDESASSSSALVPQTSPADISPSVASTDAAREDAVGTTSPTLSPTPTTASGPIKCKNSQVRVYVTANDLQNSVGGPVLMRYVIATNSDVKCLRDIGGTQDELTITSTSGKRIWSSDDCNPGGAPNIKPISKSSPFAVTVEWGGSITKPGCPSTKPIAPAGTYQIVGRNGNVYSTPEPLTLG</sequence>
<evidence type="ECO:0000256" key="1">
    <source>
        <dbReference type="SAM" id="MobiDB-lite"/>
    </source>
</evidence>
<feature type="compositionally biased region" description="Low complexity" evidence="1">
    <location>
        <begin position="97"/>
        <end position="110"/>
    </location>
</feature>
<reference evidence="2" key="1">
    <citation type="submission" date="2020-05" db="EMBL/GenBank/DDBJ databases">
        <authorList>
            <person name="Chiriac C."/>
            <person name="Salcher M."/>
            <person name="Ghai R."/>
            <person name="Kavagutti S V."/>
        </authorList>
    </citation>
    <scope>NUCLEOTIDE SEQUENCE</scope>
</reference>
<proteinExistence type="predicted"/>
<dbReference type="AlphaFoldDB" id="A0A6J7CMQ2"/>
<feature type="region of interest" description="Disordered" evidence="1">
    <location>
        <begin position="64"/>
        <end position="113"/>
    </location>
</feature>
<name>A0A6J7CMQ2_9ZZZZ</name>
<accession>A0A6J7CMQ2</accession>